<evidence type="ECO:0000313" key="3">
    <source>
        <dbReference type="Proteomes" id="UP000285655"/>
    </source>
</evidence>
<gene>
    <name evidence="2" type="ORF">C4544_01640</name>
</gene>
<reference evidence="2 3" key="1">
    <citation type="journal article" date="2017" name="ISME J.">
        <title>Energy and carbon metabolisms in a deep terrestrial subsurface fluid microbial community.</title>
        <authorList>
            <person name="Momper L."/>
            <person name="Jungbluth S.P."/>
            <person name="Lee M.D."/>
            <person name="Amend J.P."/>
        </authorList>
    </citation>
    <scope>NUCLEOTIDE SEQUENCE [LARGE SCALE GENOMIC DNA]</scope>
    <source>
        <strain evidence="2">SURF_29</strain>
    </source>
</reference>
<dbReference type="EMBL" id="QZJW01000008">
    <property type="protein sequence ID" value="RJO61875.1"/>
    <property type="molecule type" value="Genomic_DNA"/>
</dbReference>
<dbReference type="Proteomes" id="UP000285655">
    <property type="component" value="Unassembled WGS sequence"/>
</dbReference>
<evidence type="ECO:0000256" key="1">
    <source>
        <dbReference type="SAM" id="Phobius"/>
    </source>
</evidence>
<keyword evidence="1" id="KW-1133">Transmembrane helix</keyword>
<dbReference type="InterPro" id="IPR014717">
    <property type="entry name" value="Transl_elong_EF1B/ribsomal_bS6"/>
</dbReference>
<dbReference type="InterPro" id="IPR007445">
    <property type="entry name" value="PilO"/>
</dbReference>
<keyword evidence="1" id="KW-0812">Transmembrane</keyword>
<dbReference type="Pfam" id="PF04350">
    <property type="entry name" value="PilO"/>
    <property type="match status" value="1"/>
</dbReference>
<organism evidence="2 3">
    <name type="scientific">candidate division WS5 bacterium</name>
    <dbReference type="NCBI Taxonomy" id="2093353"/>
    <lineage>
        <taxon>Bacteria</taxon>
        <taxon>candidate division WS5</taxon>
    </lineage>
</organism>
<keyword evidence="1" id="KW-0472">Membrane</keyword>
<evidence type="ECO:0000313" key="2">
    <source>
        <dbReference type="EMBL" id="RJO61875.1"/>
    </source>
</evidence>
<feature type="transmembrane region" description="Helical" evidence="1">
    <location>
        <begin position="14"/>
        <end position="38"/>
    </location>
</feature>
<comment type="caution">
    <text evidence="2">The sequence shown here is derived from an EMBL/GenBank/DDBJ whole genome shotgun (WGS) entry which is preliminary data.</text>
</comment>
<dbReference type="Gene3D" id="3.30.70.60">
    <property type="match status" value="1"/>
</dbReference>
<protein>
    <recommendedName>
        <fullName evidence="4">Type 4a pilus biogenesis protein PilO</fullName>
    </recommendedName>
</protein>
<accession>A0A419DFL8</accession>
<evidence type="ECO:0008006" key="4">
    <source>
        <dbReference type="Google" id="ProtNLM"/>
    </source>
</evidence>
<dbReference type="AlphaFoldDB" id="A0A419DFL8"/>
<proteinExistence type="predicted"/>
<name>A0A419DFL8_9BACT</name>
<sequence>MAKQGMTSKSLNKLLYMISGGILALTLGIGIYFGIILTNMSSEVSKNKYIAINNEKKIEALSQLKIDYKKIGSEKDSVDSYVPNDKKVSAILRDLERMAGLNSLTFSAFKAQEDKGKSSKDANVKVEDIQIKKEGEYYIFPFQLELKGSYSGINSMMIDMEKFDRLIDVKTISYEKNEDDTTLSTDIITATLAINVYLIQ</sequence>
<dbReference type="GO" id="GO:0043107">
    <property type="term" value="P:type IV pilus-dependent motility"/>
    <property type="evidence" value="ECO:0007669"/>
    <property type="project" value="InterPro"/>
</dbReference>
<dbReference type="GO" id="GO:0043683">
    <property type="term" value="P:type IV pilus assembly"/>
    <property type="evidence" value="ECO:0007669"/>
    <property type="project" value="InterPro"/>
</dbReference>